<evidence type="ECO:0000256" key="2">
    <source>
        <dbReference type="ARBA" id="ARBA00010139"/>
    </source>
</evidence>
<evidence type="ECO:0000313" key="11">
    <source>
        <dbReference type="Proteomes" id="UP000237631"/>
    </source>
</evidence>
<name>A0A2S6CAV5_9PEZI</name>
<dbReference type="AlphaFoldDB" id="A0A2S6CAV5"/>
<dbReference type="SUPFAM" id="SSF51905">
    <property type="entry name" value="FAD/NAD(P)-binding domain"/>
    <property type="match status" value="1"/>
</dbReference>
<sequence length="573" mass="64517">MQRTFKAQSNGTNGHTNGTNGVDQDVLELDAVIIGGGFAGVYLLHRLRQNGFKVKIIEAGSAVGGIYITVPYTKFFQGHWNNYPGARVDSPWPVYQLNIPEVFETFAWKQTYPDAKELQQYFEHADKVLDLSKDTIYNTRVESVAWDESQRQWSVTSHTGLKVKARYLNCCLGFAAKRHLPDWPGIDDFKGYICHSSFWPKEGVDMRGKRVACVGSGATGVQIAQESAKTAEHLTVFVRTPNTCIPMNQKLVDPEESKMYLAENSTLLRKEMTRRYGTIGGFLFAHPVKNLSETPKEERDAILEEAWRLGGFRILFTFADLQTDESSSRYVYDLWASKVRARISDPVKRDILAPLVPPHAFGGKRPSLEQDYYEQLDKPHVNVVNVKNTPIEKFVPEGIVTKDGKLHELDIVAMATGFDSLTGSFMQIDIRGEGGRELKEYWSGDQGALSYLGLTVNGFPNMFYTYGPHSPTAYGNGPSIVEPQCEWILETMKRMNKNGQTKIVADAQAEQDWKNTVNTLHALTLRDKVDSWYMGTNIPGKPRQALNYAGGLKLYNDTIAEKLEKNWEGFHVS</sequence>
<keyword evidence="3" id="KW-0285">Flavoprotein</keyword>
<dbReference type="OrthoDB" id="66881at2759"/>
<keyword evidence="4" id="KW-0274">FAD</keyword>
<dbReference type="PANTHER" id="PTHR43098">
    <property type="entry name" value="L-ORNITHINE N(5)-MONOOXYGENASE-RELATED"/>
    <property type="match status" value="1"/>
</dbReference>
<dbReference type="InterPro" id="IPR036188">
    <property type="entry name" value="FAD/NAD-bd_sf"/>
</dbReference>
<evidence type="ECO:0000259" key="9">
    <source>
        <dbReference type="Pfam" id="PF07992"/>
    </source>
</evidence>
<keyword evidence="11" id="KW-1185">Reference proteome</keyword>
<evidence type="ECO:0000256" key="8">
    <source>
        <dbReference type="SAM" id="MobiDB-lite"/>
    </source>
</evidence>
<protein>
    <recommendedName>
        <fullName evidence="9">FAD/NAD(P)-binding domain-containing protein</fullName>
    </recommendedName>
</protein>
<gene>
    <name evidence="10" type="ORF">CBER1_11059</name>
</gene>
<keyword evidence="5" id="KW-0521">NADP</keyword>
<evidence type="ECO:0000256" key="7">
    <source>
        <dbReference type="ARBA" id="ARBA00023033"/>
    </source>
</evidence>
<feature type="region of interest" description="Disordered" evidence="8">
    <location>
        <begin position="1"/>
        <end position="20"/>
    </location>
</feature>
<dbReference type="InterPro" id="IPR050775">
    <property type="entry name" value="FAD-binding_Monooxygenases"/>
</dbReference>
<evidence type="ECO:0000256" key="4">
    <source>
        <dbReference type="ARBA" id="ARBA00022827"/>
    </source>
</evidence>
<comment type="caution">
    <text evidence="10">The sequence shown here is derived from an EMBL/GenBank/DDBJ whole genome shotgun (WGS) entry which is preliminary data.</text>
</comment>
<reference evidence="11" key="1">
    <citation type="journal article" date="2017" name="bioRxiv">
        <title>Conservation of a gene cluster reveals novel cercosporin biosynthetic mechanisms and extends production to the genus Colletotrichum.</title>
        <authorList>
            <person name="de Jonge R."/>
            <person name="Ebert M.K."/>
            <person name="Huitt-Roehl C.R."/>
            <person name="Pal P."/>
            <person name="Suttle J.C."/>
            <person name="Spanner R.E."/>
            <person name="Neubauer J.D."/>
            <person name="Jurick W.M.II."/>
            <person name="Stott K.A."/>
            <person name="Secor G.A."/>
            <person name="Thomma B.P.H.J."/>
            <person name="Van de Peer Y."/>
            <person name="Townsend C.A."/>
            <person name="Bolton M.D."/>
        </authorList>
    </citation>
    <scope>NUCLEOTIDE SEQUENCE [LARGE SCALE GENOMIC DNA]</scope>
    <source>
        <strain evidence="11">CBS538.71</strain>
    </source>
</reference>
<feature type="domain" description="FAD/NAD(P)-binding" evidence="9">
    <location>
        <begin position="30"/>
        <end position="250"/>
    </location>
</feature>
<comment type="cofactor">
    <cofactor evidence="1">
        <name>FAD</name>
        <dbReference type="ChEBI" id="CHEBI:57692"/>
    </cofactor>
</comment>
<dbReference type="EMBL" id="PNEN01000507">
    <property type="protein sequence ID" value="PPJ56847.1"/>
    <property type="molecule type" value="Genomic_DNA"/>
</dbReference>
<keyword evidence="7" id="KW-0503">Monooxygenase</keyword>
<dbReference type="PANTHER" id="PTHR43098:SF3">
    <property type="entry name" value="L-ORNITHINE N(5)-MONOOXYGENASE-RELATED"/>
    <property type="match status" value="1"/>
</dbReference>
<dbReference type="Pfam" id="PF07992">
    <property type="entry name" value="Pyr_redox_2"/>
    <property type="match status" value="1"/>
</dbReference>
<dbReference type="InterPro" id="IPR023753">
    <property type="entry name" value="FAD/NAD-binding_dom"/>
</dbReference>
<evidence type="ECO:0000256" key="3">
    <source>
        <dbReference type="ARBA" id="ARBA00022630"/>
    </source>
</evidence>
<evidence type="ECO:0000313" key="10">
    <source>
        <dbReference type="EMBL" id="PPJ56847.1"/>
    </source>
</evidence>
<dbReference type="GO" id="GO:0004497">
    <property type="term" value="F:monooxygenase activity"/>
    <property type="evidence" value="ECO:0007669"/>
    <property type="project" value="UniProtKB-KW"/>
</dbReference>
<evidence type="ECO:0000256" key="1">
    <source>
        <dbReference type="ARBA" id="ARBA00001974"/>
    </source>
</evidence>
<keyword evidence="6" id="KW-0560">Oxidoreductase</keyword>
<proteinExistence type="inferred from homology"/>
<accession>A0A2S6CAV5</accession>
<dbReference type="Gene3D" id="3.50.50.60">
    <property type="entry name" value="FAD/NAD(P)-binding domain"/>
    <property type="match status" value="3"/>
</dbReference>
<evidence type="ECO:0000256" key="6">
    <source>
        <dbReference type="ARBA" id="ARBA00023002"/>
    </source>
</evidence>
<organism evidence="10 11">
    <name type="scientific">Cercospora berteroae</name>
    <dbReference type="NCBI Taxonomy" id="357750"/>
    <lineage>
        <taxon>Eukaryota</taxon>
        <taxon>Fungi</taxon>
        <taxon>Dikarya</taxon>
        <taxon>Ascomycota</taxon>
        <taxon>Pezizomycotina</taxon>
        <taxon>Dothideomycetes</taxon>
        <taxon>Dothideomycetidae</taxon>
        <taxon>Mycosphaerellales</taxon>
        <taxon>Mycosphaerellaceae</taxon>
        <taxon>Cercospora</taxon>
    </lineage>
</organism>
<dbReference type="Proteomes" id="UP000237631">
    <property type="component" value="Unassembled WGS sequence"/>
</dbReference>
<evidence type="ECO:0000256" key="5">
    <source>
        <dbReference type="ARBA" id="ARBA00022857"/>
    </source>
</evidence>
<comment type="similarity">
    <text evidence="2">Belongs to the FAD-binding monooxygenase family.</text>
</comment>
<feature type="compositionally biased region" description="Low complexity" evidence="8">
    <location>
        <begin position="10"/>
        <end position="20"/>
    </location>
</feature>